<name>A0A0C9XFA5_9AGAR</name>
<dbReference type="AlphaFoldDB" id="A0A0C9XFA5"/>
<keyword evidence="2" id="KW-1185">Reference proteome</keyword>
<gene>
    <name evidence="1" type="ORF">K443DRAFT_73432</name>
</gene>
<dbReference type="HOGENOM" id="CLU_082786_0_0_1"/>
<feature type="non-terminal residue" evidence="1">
    <location>
        <position position="234"/>
    </location>
</feature>
<organism evidence="1 2">
    <name type="scientific">Laccaria amethystina LaAM-08-1</name>
    <dbReference type="NCBI Taxonomy" id="1095629"/>
    <lineage>
        <taxon>Eukaryota</taxon>
        <taxon>Fungi</taxon>
        <taxon>Dikarya</taxon>
        <taxon>Basidiomycota</taxon>
        <taxon>Agaricomycotina</taxon>
        <taxon>Agaricomycetes</taxon>
        <taxon>Agaricomycetidae</taxon>
        <taxon>Agaricales</taxon>
        <taxon>Agaricineae</taxon>
        <taxon>Hydnangiaceae</taxon>
        <taxon>Laccaria</taxon>
    </lineage>
</organism>
<reference evidence="2" key="2">
    <citation type="submission" date="2015-01" db="EMBL/GenBank/DDBJ databases">
        <title>Evolutionary Origins and Diversification of the Mycorrhizal Mutualists.</title>
        <authorList>
            <consortium name="DOE Joint Genome Institute"/>
            <consortium name="Mycorrhizal Genomics Consortium"/>
            <person name="Kohler A."/>
            <person name="Kuo A."/>
            <person name="Nagy L.G."/>
            <person name="Floudas D."/>
            <person name="Copeland A."/>
            <person name="Barry K.W."/>
            <person name="Cichocki N."/>
            <person name="Veneault-Fourrey C."/>
            <person name="LaButti K."/>
            <person name="Lindquist E.A."/>
            <person name="Lipzen A."/>
            <person name="Lundell T."/>
            <person name="Morin E."/>
            <person name="Murat C."/>
            <person name="Riley R."/>
            <person name="Ohm R."/>
            <person name="Sun H."/>
            <person name="Tunlid A."/>
            <person name="Henrissat B."/>
            <person name="Grigoriev I.V."/>
            <person name="Hibbett D.S."/>
            <person name="Martin F."/>
        </authorList>
    </citation>
    <scope>NUCLEOTIDE SEQUENCE [LARGE SCALE GENOMIC DNA]</scope>
    <source>
        <strain evidence="2">LaAM-08-1</strain>
    </source>
</reference>
<evidence type="ECO:0000313" key="1">
    <source>
        <dbReference type="EMBL" id="KIK00314.1"/>
    </source>
</evidence>
<feature type="non-terminal residue" evidence="1">
    <location>
        <position position="1"/>
    </location>
</feature>
<reference evidence="1 2" key="1">
    <citation type="submission" date="2014-04" db="EMBL/GenBank/DDBJ databases">
        <authorList>
            <consortium name="DOE Joint Genome Institute"/>
            <person name="Kuo A."/>
            <person name="Kohler A."/>
            <person name="Nagy L.G."/>
            <person name="Floudas D."/>
            <person name="Copeland A."/>
            <person name="Barry K.W."/>
            <person name="Cichocki N."/>
            <person name="Veneault-Fourrey C."/>
            <person name="LaButti K."/>
            <person name="Lindquist E.A."/>
            <person name="Lipzen A."/>
            <person name="Lundell T."/>
            <person name="Morin E."/>
            <person name="Murat C."/>
            <person name="Sun H."/>
            <person name="Tunlid A."/>
            <person name="Henrissat B."/>
            <person name="Grigoriev I.V."/>
            <person name="Hibbett D.S."/>
            <person name="Martin F."/>
            <person name="Nordberg H.P."/>
            <person name="Cantor M.N."/>
            <person name="Hua S.X."/>
        </authorList>
    </citation>
    <scope>NUCLEOTIDE SEQUENCE [LARGE SCALE GENOMIC DNA]</scope>
    <source>
        <strain evidence="1 2">LaAM-08-1</strain>
    </source>
</reference>
<proteinExistence type="predicted"/>
<evidence type="ECO:0000313" key="2">
    <source>
        <dbReference type="Proteomes" id="UP000054477"/>
    </source>
</evidence>
<sequence length="234" mass="26169">RHPFFAMNKAAISAGGITPESLYFPDVFVWIPTLLNGDNKHVFKDHKCIGSGGKNKELSIKGFNDNPIACRVTTLDSCYYILTQRHNVAKAYPLFSKFEDESGYAGLAPHRSYITTLYIDFIEHACHVLDQCVAALPAGVIKWDHSFKVPKFMMKLNGTITFSSLFSLENEFSQLQYQSFVPTKSLSHVRTALEYISKSLEDHGLPQPNLGFTDNVASDYATFAEIFPLLSEGV</sequence>
<accession>A0A0C9XFA5</accession>
<dbReference type="OrthoDB" id="1920326at2759"/>
<protein>
    <submittedName>
        <fullName evidence="1">Uncharacterized protein</fullName>
    </submittedName>
</protein>
<dbReference type="Proteomes" id="UP000054477">
    <property type="component" value="Unassembled WGS sequence"/>
</dbReference>
<dbReference type="EMBL" id="KN838628">
    <property type="protein sequence ID" value="KIK00314.1"/>
    <property type="molecule type" value="Genomic_DNA"/>
</dbReference>